<accession>A0ABS3X562</accession>
<name>A0ABS3X562_9ACTN</name>
<evidence type="ECO:0008006" key="3">
    <source>
        <dbReference type="Google" id="ProtNLM"/>
    </source>
</evidence>
<protein>
    <recommendedName>
        <fullName evidence="3">Nitroreductase domain-containing protein</fullName>
    </recommendedName>
</protein>
<proteinExistence type="predicted"/>
<evidence type="ECO:0000313" key="2">
    <source>
        <dbReference type="Proteomes" id="UP001519064"/>
    </source>
</evidence>
<dbReference type="Gene3D" id="3.40.109.10">
    <property type="entry name" value="NADH Oxidase"/>
    <property type="match status" value="1"/>
</dbReference>
<reference evidence="1 2" key="1">
    <citation type="submission" date="2020-11" db="EMBL/GenBank/DDBJ databases">
        <title>Streptomyces spirodelae sp. nov., isolated from duckweed.</title>
        <authorList>
            <person name="Saimee Y."/>
            <person name="Duangmal K."/>
        </authorList>
    </citation>
    <scope>NUCLEOTIDE SEQUENCE [LARGE SCALE GENOMIC DNA]</scope>
    <source>
        <strain evidence="1 2">S16-07</strain>
    </source>
</reference>
<dbReference type="InterPro" id="IPR000415">
    <property type="entry name" value="Nitroreductase-like"/>
</dbReference>
<keyword evidence="2" id="KW-1185">Reference proteome</keyword>
<gene>
    <name evidence="1" type="ORF">ITI46_02105</name>
</gene>
<organism evidence="1 2">
    <name type="scientific">Streptomyces oryzae</name>
    <dbReference type="NCBI Taxonomy" id="1434886"/>
    <lineage>
        <taxon>Bacteria</taxon>
        <taxon>Bacillati</taxon>
        <taxon>Actinomycetota</taxon>
        <taxon>Actinomycetes</taxon>
        <taxon>Kitasatosporales</taxon>
        <taxon>Streptomycetaceae</taxon>
        <taxon>Streptomyces</taxon>
    </lineage>
</organism>
<dbReference type="SUPFAM" id="SSF55469">
    <property type="entry name" value="FMN-dependent nitroreductase-like"/>
    <property type="match status" value="1"/>
</dbReference>
<evidence type="ECO:0000313" key="1">
    <source>
        <dbReference type="EMBL" id="MBO8190511.1"/>
    </source>
</evidence>
<comment type="caution">
    <text evidence="1">The sequence shown here is derived from an EMBL/GenBank/DDBJ whole genome shotgun (WGS) entry which is preliminary data.</text>
</comment>
<sequence>MSATAINDMTVTELVGDAFAAPSTHNAQPWRFLCHCRKGASICTPMRAMPTVDPPDRRAAGDAGRVQMILRLGYGPMGARTPRRAARDVLEVTP</sequence>
<dbReference type="EMBL" id="JADKMA010000006">
    <property type="protein sequence ID" value="MBO8190511.1"/>
    <property type="molecule type" value="Genomic_DNA"/>
</dbReference>
<dbReference type="Proteomes" id="UP001519064">
    <property type="component" value="Unassembled WGS sequence"/>
</dbReference>
<dbReference type="RefSeq" id="WP_247745337.1">
    <property type="nucleotide sequence ID" value="NZ_JADKMA010000006.1"/>
</dbReference>